<dbReference type="InterPro" id="IPR047126">
    <property type="entry name" value="RNF141-like"/>
</dbReference>
<protein>
    <recommendedName>
        <fullName evidence="5">RING-type domain-containing protein</fullName>
    </recommendedName>
</protein>
<keyword evidence="1 3" id="KW-0479">Metal-binding</keyword>
<keyword evidence="2" id="KW-0862">Zinc</keyword>
<sequence length="314" mass="34929">MLRNGRISATSYPIPSIIGIFYSARASTEPPPATIALRPSVGDICFERRLTADSLISGLLTPMGQTSSCSSADEASPHALSSAAPSSSRSHPQPRNPLGAAMDSGTASTRPIEFVRLVSITSHELHAMVRDINEKCRPVLDEFGRYLEFSVQENAVEGLWWKSRVRIRCFKRYDADDHAEAYRNFTLTEFLRLHRQILTLVEASKLENSRDSEKLAQQEKMTMSMFLDSATCEGECVICLERPPDSILPCTHSLCFPCFEQTRAAGYGFCPLCRYPLSKNDEAWEVANVPDDLSVSNYVVSTVGKRWPKGLPKD</sequence>
<dbReference type="InterPro" id="IPR013083">
    <property type="entry name" value="Znf_RING/FYVE/PHD"/>
</dbReference>
<evidence type="ECO:0000256" key="4">
    <source>
        <dbReference type="SAM" id="MobiDB-lite"/>
    </source>
</evidence>
<evidence type="ECO:0000256" key="2">
    <source>
        <dbReference type="ARBA" id="ARBA00022833"/>
    </source>
</evidence>
<dbReference type="EMBL" id="JAUCMV010000004">
    <property type="protein sequence ID" value="KAK0406198.1"/>
    <property type="molecule type" value="Genomic_DNA"/>
</dbReference>
<dbReference type="AlphaFoldDB" id="A0AA39HK14"/>
<feature type="domain" description="RING-type" evidence="5">
    <location>
        <begin position="236"/>
        <end position="274"/>
    </location>
</feature>
<dbReference type="GO" id="GO:0008270">
    <property type="term" value="F:zinc ion binding"/>
    <property type="evidence" value="ECO:0007669"/>
    <property type="project" value="UniProtKB-KW"/>
</dbReference>
<dbReference type="Pfam" id="PF13920">
    <property type="entry name" value="zf-C3HC4_3"/>
    <property type="match status" value="1"/>
</dbReference>
<evidence type="ECO:0000313" key="7">
    <source>
        <dbReference type="Proteomes" id="UP001175271"/>
    </source>
</evidence>
<feature type="region of interest" description="Disordered" evidence="4">
    <location>
        <begin position="66"/>
        <end position="105"/>
    </location>
</feature>
<evidence type="ECO:0000313" key="6">
    <source>
        <dbReference type="EMBL" id="KAK0406198.1"/>
    </source>
</evidence>
<dbReference type="Proteomes" id="UP001175271">
    <property type="component" value="Unassembled WGS sequence"/>
</dbReference>
<evidence type="ECO:0000256" key="1">
    <source>
        <dbReference type="ARBA" id="ARBA00022771"/>
    </source>
</evidence>
<comment type="caution">
    <text evidence="6">The sequence shown here is derived from an EMBL/GenBank/DDBJ whole genome shotgun (WGS) entry which is preliminary data.</text>
</comment>
<proteinExistence type="predicted"/>
<dbReference type="SUPFAM" id="SSF57850">
    <property type="entry name" value="RING/U-box"/>
    <property type="match status" value="1"/>
</dbReference>
<dbReference type="SMART" id="SM00184">
    <property type="entry name" value="RING"/>
    <property type="match status" value="1"/>
</dbReference>
<keyword evidence="7" id="KW-1185">Reference proteome</keyword>
<organism evidence="6 7">
    <name type="scientific">Steinernema hermaphroditum</name>
    <dbReference type="NCBI Taxonomy" id="289476"/>
    <lineage>
        <taxon>Eukaryota</taxon>
        <taxon>Metazoa</taxon>
        <taxon>Ecdysozoa</taxon>
        <taxon>Nematoda</taxon>
        <taxon>Chromadorea</taxon>
        <taxon>Rhabditida</taxon>
        <taxon>Tylenchina</taxon>
        <taxon>Panagrolaimomorpha</taxon>
        <taxon>Strongyloidoidea</taxon>
        <taxon>Steinernematidae</taxon>
        <taxon>Steinernema</taxon>
    </lineage>
</organism>
<dbReference type="InterPro" id="IPR001841">
    <property type="entry name" value="Znf_RING"/>
</dbReference>
<feature type="compositionally biased region" description="Low complexity" evidence="4">
    <location>
        <begin position="77"/>
        <end position="93"/>
    </location>
</feature>
<evidence type="ECO:0000256" key="3">
    <source>
        <dbReference type="PROSITE-ProRule" id="PRU00175"/>
    </source>
</evidence>
<keyword evidence="1 3" id="KW-0863">Zinc-finger</keyword>
<reference evidence="6" key="1">
    <citation type="submission" date="2023-06" db="EMBL/GenBank/DDBJ databases">
        <title>Genomic analysis of the entomopathogenic nematode Steinernema hermaphroditum.</title>
        <authorList>
            <person name="Schwarz E.M."/>
            <person name="Heppert J.K."/>
            <person name="Baniya A."/>
            <person name="Schwartz H.T."/>
            <person name="Tan C.-H."/>
            <person name="Antoshechkin I."/>
            <person name="Sternberg P.W."/>
            <person name="Goodrich-Blair H."/>
            <person name="Dillman A.R."/>
        </authorList>
    </citation>
    <scope>NUCLEOTIDE SEQUENCE</scope>
    <source>
        <strain evidence="6">PS9179</strain>
        <tissue evidence="6">Whole animal</tissue>
    </source>
</reference>
<dbReference type="PROSITE" id="PS50089">
    <property type="entry name" value="ZF_RING_2"/>
    <property type="match status" value="1"/>
</dbReference>
<evidence type="ECO:0000259" key="5">
    <source>
        <dbReference type="PROSITE" id="PS50089"/>
    </source>
</evidence>
<gene>
    <name evidence="6" type="ORF">QR680_018429</name>
</gene>
<dbReference type="Gene3D" id="3.30.40.10">
    <property type="entry name" value="Zinc/RING finger domain, C3HC4 (zinc finger)"/>
    <property type="match status" value="1"/>
</dbReference>
<name>A0AA39HK14_9BILA</name>
<accession>A0AA39HK14</accession>
<dbReference type="PANTHER" id="PTHR12109">
    <property type="entry name" value="RING FINGER PROTEIN 141-RELATED"/>
    <property type="match status" value="1"/>
</dbReference>